<dbReference type="PANTHER" id="PTHR22807:SF30">
    <property type="entry name" value="28S RRNA (CYTOSINE(4447)-C(5))-METHYLTRANSFERASE-RELATED"/>
    <property type="match status" value="1"/>
</dbReference>
<evidence type="ECO:0000313" key="9">
    <source>
        <dbReference type="EMBL" id="HIZ78699.1"/>
    </source>
</evidence>
<proteinExistence type="inferred from homology"/>
<sequence>MTKEGLPSAFLEEMRQLLGEEYPAYEKSLEEPGYSGIRVNSAKLTAGEWDEISPFAWEPVPWAENGRYVPGDLRPARDPFYFAGLYYIQEPSAMAPAAILPVEPGDRVLDVCAAPGGKSTELGARLRGQGLLFSNDISSSRAKALLKNLELFGISNCCVSAEDPEKLAGLLPEFFDKILVDAPCSGEGMFRRDEGMVKDWEKRGPSFYSPIQRSIVLAAADMLKPGGIMVYSTCTFSLLEDEGTVEWLLAERPRMELVPISGFPGAGDGVGLTGCLRLFPHRIHGEGHFVAML</sequence>
<evidence type="ECO:0000256" key="2">
    <source>
        <dbReference type="ARBA" id="ARBA00022490"/>
    </source>
</evidence>
<dbReference type="PRINTS" id="PR02008">
    <property type="entry name" value="RCMTFAMILY"/>
</dbReference>
<evidence type="ECO:0000256" key="5">
    <source>
        <dbReference type="ARBA" id="ARBA00022691"/>
    </source>
</evidence>
<keyword evidence="4 7" id="KW-0808">Transferase</keyword>
<feature type="binding site" evidence="7">
    <location>
        <position position="181"/>
    </location>
    <ligand>
        <name>S-adenosyl-L-methionine</name>
        <dbReference type="ChEBI" id="CHEBI:59789"/>
    </ligand>
</feature>
<feature type="binding site" evidence="7">
    <location>
        <position position="136"/>
    </location>
    <ligand>
        <name>S-adenosyl-L-methionine</name>
        <dbReference type="ChEBI" id="CHEBI:59789"/>
    </ligand>
</feature>
<comment type="caution">
    <text evidence="9">The sequence shown here is derived from an EMBL/GenBank/DDBJ whole genome shotgun (WGS) entry which is preliminary data.</text>
</comment>
<organism evidence="9 10">
    <name type="scientific">Candidatus Lachnoclostridium stercorigallinarum</name>
    <dbReference type="NCBI Taxonomy" id="2838634"/>
    <lineage>
        <taxon>Bacteria</taxon>
        <taxon>Bacillati</taxon>
        <taxon>Bacillota</taxon>
        <taxon>Clostridia</taxon>
        <taxon>Lachnospirales</taxon>
        <taxon>Lachnospiraceae</taxon>
    </lineage>
</organism>
<evidence type="ECO:0000256" key="6">
    <source>
        <dbReference type="ARBA" id="ARBA00022884"/>
    </source>
</evidence>
<gene>
    <name evidence="9" type="ORF">IAA17_02785</name>
</gene>
<feature type="active site" description="Nucleophile" evidence="7">
    <location>
        <position position="234"/>
    </location>
</feature>
<dbReference type="SUPFAM" id="SSF53335">
    <property type="entry name" value="S-adenosyl-L-methionine-dependent methyltransferases"/>
    <property type="match status" value="1"/>
</dbReference>
<comment type="similarity">
    <text evidence="1 7">Belongs to the class I-like SAM-binding methyltransferase superfamily. RsmB/NOP family.</text>
</comment>
<dbReference type="InterPro" id="IPR001678">
    <property type="entry name" value="MeTrfase_RsmB-F_NOP2_dom"/>
</dbReference>
<reference evidence="9" key="2">
    <citation type="submission" date="2021-04" db="EMBL/GenBank/DDBJ databases">
        <authorList>
            <person name="Gilroy R."/>
        </authorList>
    </citation>
    <scope>NUCLEOTIDE SEQUENCE</scope>
    <source>
        <strain evidence="9">ChiBcec1-1093</strain>
    </source>
</reference>
<evidence type="ECO:0000256" key="4">
    <source>
        <dbReference type="ARBA" id="ARBA00022679"/>
    </source>
</evidence>
<feature type="binding site" evidence="7">
    <location>
        <position position="163"/>
    </location>
    <ligand>
        <name>S-adenosyl-L-methionine</name>
        <dbReference type="ChEBI" id="CHEBI:59789"/>
    </ligand>
</feature>
<dbReference type="GO" id="GO:0008173">
    <property type="term" value="F:RNA methyltransferase activity"/>
    <property type="evidence" value="ECO:0007669"/>
    <property type="project" value="InterPro"/>
</dbReference>
<evidence type="ECO:0000256" key="1">
    <source>
        <dbReference type="ARBA" id="ARBA00007494"/>
    </source>
</evidence>
<feature type="binding site" evidence="7">
    <location>
        <begin position="112"/>
        <end position="118"/>
    </location>
    <ligand>
        <name>S-adenosyl-L-methionine</name>
        <dbReference type="ChEBI" id="CHEBI:59789"/>
    </ligand>
</feature>
<dbReference type="InterPro" id="IPR049560">
    <property type="entry name" value="MeTrfase_RsmB-F_NOP2_cat"/>
</dbReference>
<dbReference type="GO" id="GO:0003723">
    <property type="term" value="F:RNA binding"/>
    <property type="evidence" value="ECO:0007669"/>
    <property type="project" value="UniProtKB-UniRule"/>
</dbReference>
<keyword evidence="2" id="KW-0963">Cytoplasm</keyword>
<dbReference type="GO" id="GO:0001510">
    <property type="term" value="P:RNA methylation"/>
    <property type="evidence" value="ECO:0007669"/>
    <property type="project" value="InterPro"/>
</dbReference>
<keyword evidence="3 7" id="KW-0489">Methyltransferase</keyword>
<evidence type="ECO:0000256" key="3">
    <source>
        <dbReference type="ARBA" id="ARBA00022603"/>
    </source>
</evidence>
<keyword evidence="6 7" id="KW-0694">RNA-binding</keyword>
<dbReference type="Proteomes" id="UP000824101">
    <property type="component" value="Unassembled WGS sequence"/>
</dbReference>
<evidence type="ECO:0000256" key="7">
    <source>
        <dbReference type="PROSITE-ProRule" id="PRU01023"/>
    </source>
</evidence>
<evidence type="ECO:0000259" key="8">
    <source>
        <dbReference type="PROSITE" id="PS51686"/>
    </source>
</evidence>
<feature type="non-terminal residue" evidence="9">
    <location>
        <position position="293"/>
    </location>
</feature>
<dbReference type="Gene3D" id="3.30.70.1170">
    <property type="entry name" value="Sun protein, domain 3"/>
    <property type="match status" value="1"/>
</dbReference>
<dbReference type="Pfam" id="PF17125">
    <property type="entry name" value="Methyltr_RsmF_N"/>
    <property type="match status" value="1"/>
</dbReference>
<dbReference type="PROSITE" id="PS01153">
    <property type="entry name" value="NOL1_NOP2_SUN"/>
    <property type="match status" value="1"/>
</dbReference>
<dbReference type="InterPro" id="IPR018314">
    <property type="entry name" value="RsmB/NOL1/NOP2-like_CS"/>
</dbReference>
<dbReference type="InterPro" id="IPR023267">
    <property type="entry name" value="RCMT"/>
</dbReference>
<feature type="domain" description="SAM-dependent MTase RsmB/NOP-type" evidence="8">
    <location>
        <begin position="1"/>
        <end position="293"/>
    </location>
</feature>
<dbReference type="EMBL" id="DXBC01000044">
    <property type="protein sequence ID" value="HIZ78699.1"/>
    <property type="molecule type" value="Genomic_DNA"/>
</dbReference>
<dbReference type="Pfam" id="PF01189">
    <property type="entry name" value="Methyltr_RsmB-F"/>
    <property type="match status" value="1"/>
</dbReference>
<accession>A0A9D2K6C5</accession>
<dbReference type="InterPro" id="IPR031341">
    <property type="entry name" value="Methyltr_RsmF_N"/>
</dbReference>
<dbReference type="Gene3D" id="3.40.50.150">
    <property type="entry name" value="Vaccinia Virus protein VP39"/>
    <property type="match status" value="1"/>
</dbReference>
<dbReference type="InterPro" id="IPR029063">
    <property type="entry name" value="SAM-dependent_MTases_sf"/>
</dbReference>
<evidence type="ECO:0000313" key="10">
    <source>
        <dbReference type="Proteomes" id="UP000824101"/>
    </source>
</evidence>
<protein>
    <submittedName>
        <fullName evidence="9">RsmB/NOP family class I SAM-dependent RNA methyltransferase</fullName>
    </submittedName>
</protein>
<dbReference type="AlphaFoldDB" id="A0A9D2K6C5"/>
<dbReference type="PROSITE" id="PS51686">
    <property type="entry name" value="SAM_MT_RSMB_NOP"/>
    <property type="match status" value="1"/>
</dbReference>
<name>A0A9D2K6C5_9FIRM</name>
<dbReference type="PANTHER" id="PTHR22807">
    <property type="entry name" value="NOP2 YEAST -RELATED NOL1/NOP2/FMU SUN DOMAIN-CONTAINING"/>
    <property type="match status" value="1"/>
</dbReference>
<keyword evidence="5 7" id="KW-0949">S-adenosyl-L-methionine</keyword>
<dbReference type="CDD" id="cd02440">
    <property type="entry name" value="AdoMet_MTases"/>
    <property type="match status" value="1"/>
</dbReference>
<reference evidence="9" key="1">
    <citation type="journal article" date="2021" name="PeerJ">
        <title>Extensive microbial diversity within the chicken gut microbiome revealed by metagenomics and culture.</title>
        <authorList>
            <person name="Gilroy R."/>
            <person name="Ravi A."/>
            <person name="Getino M."/>
            <person name="Pursley I."/>
            <person name="Horton D.L."/>
            <person name="Alikhan N.F."/>
            <person name="Baker D."/>
            <person name="Gharbi K."/>
            <person name="Hall N."/>
            <person name="Watson M."/>
            <person name="Adriaenssens E.M."/>
            <person name="Foster-Nyarko E."/>
            <person name="Jarju S."/>
            <person name="Secka A."/>
            <person name="Antonio M."/>
            <person name="Oren A."/>
            <person name="Chaudhuri R.R."/>
            <person name="La Ragione R."/>
            <person name="Hildebrand F."/>
            <person name="Pallen M.J."/>
        </authorList>
    </citation>
    <scope>NUCLEOTIDE SEQUENCE</scope>
    <source>
        <strain evidence="9">ChiBcec1-1093</strain>
    </source>
</reference>